<dbReference type="OrthoDB" id="2442986at2759"/>
<sequence>MKHQHEPRYGRKRRNRGQPRITSGQLTVLPHLPHHHPDQYHYQSSDDDYPYASSSHVKSEPGDVKLSNGQGASSYYGNQNGNSSNSSNHSNNSNHGNNSNYGSNCYNSNNSNNSYNGNNGNNSYNGNNVNNGNNVSNGNNITNGINGDNRPNAFEDDSSMSQAMIVEAIRSRIAEIDKDFPRLARTKAKIYLELDRHDPRGAVHSRLLATHQDSLQTFADLKERRDTLTEVLADLMLVQGPQGTAAAAAPAATAVAAAQPAVATGSAVRVLPERNACGRIVDRGLVMKPNMPRFGYSDRPTTFSEPEEFLHRFQQYMTSFLGLNRLKSEGYRYMVALIEDVQLQTELYEEFEFMDKALLTFQECAHVFRDLTGPVNV</sequence>
<evidence type="ECO:0000313" key="3">
    <source>
        <dbReference type="Proteomes" id="UP000738359"/>
    </source>
</evidence>
<evidence type="ECO:0000313" key="2">
    <source>
        <dbReference type="EMBL" id="KAF9966682.1"/>
    </source>
</evidence>
<comment type="caution">
    <text evidence="2">The sequence shown here is derived from an EMBL/GenBank/DDBJ whole genome shotgun (WGS) entry which is preliminary data.</text>
</comment>
<dbReference type="Proteomes" id="UP000738359">
    <property type="component" value="Unassembled WGS sequence"/>
</dbReference>
<name>A0A9P6JC97_MORAP</name>
<dbReference type="AlphaFoldDB" id="A0A9P6JC97"/>
<protein>
    <submittedName>
        <fullName evidence="2">Uncharacterized protein</fullName>
    </submittedName>
</protein>
<organism evidence="2 3">
    <name type="scientific">Mortierella alpina</name>
    <name type="common">Oleaginous fungus</name>
    <name type="synonym">Mortierella renispora</name>
    <dbReference type="NCBI Taxonomy" id="64518"/>
    <lineage>
        <taxon>Eukaryota</taxon>
        <taxon>Fungi</taxon>
        <taxon>Fungi incertae sedis</taxon>
        <taxon>Mucoromycota</taxon>
        <taxon>Mortierellomycotina</taxon>
        <taxon>Mortierellomycetes</taxon>
        <taxon>Mortierellales</taxon>
        <taxon>Mortierellaceae</taxon>
        <taxon>Mortierella</taxon>
    </lineage>
</organism>
<keyword evidence="3" id="KW-1185">Reference proteome</keyword>
<dbReference type="EMBL" id="JAAAHY010000136">
    <property type="protein sequence ID" value="KAF9966682.1"/>
    <property type="molecule type" value="Genomic_DNA"/>
</dbReference>
<reference evidence="2" key="1">
    <citation type="journal article" date="2020" name="Fungal Divers.">
        <title>Resolving the Mortierellaceae phylogeny through synthesis of multi-gene phylogenetics and phylogenomics.</title>
        <authorList>
            <person name="Vandepol N."/>
            <person name="Liber J."/>
            <person name="Desiro A."/>
            <person name="Na H."/>
            <person name="Kennedy M."/>
            <person name="Barry K."/>
            <person name="Grigoriev I.V."/>
            <person name="Miller A.N."/>
            <person name="O'Donnell K."/>
            <person name="Stajich J.E."/>
            <person name="Bonito G."/>
        </authorList>
    </citation>
    <scope>NUCLEOTIDE SEQUENCE</scope>
    <source>
        <strain evidence="2">CK1249</strain>
    </source>
</reference>
<gene>
    <name evidence="2" type="ORF">BGZ70_001581</name>
</gene>
<evidence type="ECO:0000256" key="1">
    <source>
        <dbReference type="SAM" id="MobiDB-lite"/>
    </source>
</evidence>
<accession>A0A9P6JC97</accession>
<feature type="region of interest" description="Disordered" evidence="1">
    <location>
        <begin position="1"/>
        <end position="153"/>
    </location>
</feature>
<proteinExistence type="predicted"/>
<feature type="compositionally biased region" description="Low complexity" evidence="1">
    <location>
        <begin position="73"/>
        <end position="147"/>
    </location>
</feature>